<dbReference type="RefSeq" id="WP_184201206.1">
    <property type="nucleotide sequence ID" value="NZ_BMOX01000004.1"/>
</dbReference>
<organism evidence="2 3">
    <name type="scientific">Polymorphobacter multimanifer</name>
    <dbReference type="NCBI Taxonomy" id="1070431"/>
    <lineage>
        <taxon>Bacteria</taxon>
        <taxon>Pseudomonadati</taxon>
        <taxon>Pseudomonadota</taxon>
        <taxon>Alphaproteobacteria</taxon>
        <taxon>Sphingomonadales</taxon>
        <taxon>Sphingosinicellaceae</taxon>
        <taxon>Polymorphobacter</taxon>
    </lineage>
</organism>
<gene>
    <name evidence="2" type="ORF">FHS79_002778</name>
</gene>
<name>A0A841LHZ2_9SPHN</name>
<accession>A0A841LHZ2</accession>
<evidence type="ECO:0000313" key="2">
    <source>
        <dbReference type="EMBL" id="MBB6228588.1"/>
    </source>
</evidence>
<evidence type="ECO:0000256" key="1">
    <source>
        <dbReference type="SAM" id="MobiDB-lite"/>
    </source>
</evidence>
<keyword evidence="3" id="KW-1185">Reference proteome</keyword>
<dbReference type="AlphaFoldDB" id="A0A841LHZ2"/>
<dbReference type="EMBL" id="JACIIV010000021">
    <property type="protein sequence ID" value="MBB6228588.1"/>
    <property type="molecule type" value="Genomic_DNA"/>
</dbReference>
<feature type="region of interest" description="Disordered" evidence="1">
    <location>
        <begin position="224"/>
        <end position="245"/>
    </location>
</feature>
<sequence length="455" mass="50770">MGLTLDRNDTIAGYRPAIFKQALRSYARTENPGNLVDLKSVFANRRDGAIVFEECLDRGLIDQASLKRTDAGDHMARAKAKPRTPIARADVILEQLLCRAEIINADSDGFSFVDEIWLFGSVLRRAETVGDIDLAMICSRNVPDDDDYDAYQARVEDRFDRAGADLPSLRYWWEKEAWLRERSLFGLKRHPLLAGVEDDLLDLEALAVPCRLIFDRRRGGRVDDPILERHPQSPGRSAGIGPAPHSVDLTPGALRPMDGRWVPGFQDWGEVCPSSIFRGWTKDARRVFAAYPWNLRVFADGYKQNDFPWVPEALKRGGIDGRSLLLVVAVDAGAVDCCGVSVVLSRRIEITDDKWTLYAEMVDVELHHARPVVDPQSLSPIVGAIALVLAADAERMVRRAAELPTMPAIAISLKRAGLVDMLQRFLIDQIHKKIKSRVVAVEPEGFGRIVSIKCV</sequence>
<protein>
    <submittedName>
        <fullName evidence="2">Putative nucleotidyltransferase</fullName>
    </submittedName>
</protein>
<proteinExistence type="predicted"/>
<dbReference type="Proteomes" id="UP000538147">
    <property type="component" value="Unassembled WGS sequence"/>
</dbReference>
<reference evidence="2 3" key="1">
    <citation type="submission" date="2020-08" db="EMBL/GenBank/DDBJ databases">
        <title>Genomic Encyclopedia of Type Strains, Phase IV (KMG-IV): sequencing the most valuable type-strain genomes for metagenomic binning, comparative biology and taxonomic classification.</title>
        <authorList>
            <person name="Goeker M."/>
        </authorList>
    </citation>
    <scope>NUCLEOTIDE SEQUENCE [LARGE SCALE GENOMIC DNA]</scope>
    <source>
        <strain evidence="2 3">DSM 102189</strain>
    </source>
</reference>
<dbReference type="GO" id="GO:0016740">
    <property type="term" value="F:transferase activity"/>
    <property type="evidence" value="ECO:0007669"/>
    <property type="project" value="UniProtKB-KW"/>
</dbReference>
<comment type="caution">
    <text evidence="2">The sequence shown here is derived from an EMBL/GenBank/DDBJ whole genome shotgun (WGS) entry which is preliminary data.</text>
</comment>
<evidence type="ECO:0000313" key="3">
    <source>
        <dbReference type="Proteomes" id="UP000538147"/>
    </source>
</evidence>
<keyword evidence="2" id="KW-0808">Transferase</keyword>